<organism evidence="1 2">
    <name type="scientific">Nibea albiflora</name>
    <name type="common">Yellow drum</name>
    <name type="synonym">Corvina albiflora</name>
    <dbReference type="NCBI Taxonomy" id="240163"/>
    <lineage>
        <taxon>Eukaryota</taxon>
        <taxon>Metazoa</taxon>
        <taxon>Chordata</taxon>
        <taxon>Craniata</taxon>
        <taxon>Vertebrata</taxon>
        <taxon>Euteleostomi</taxon>
        <taxon>Actinopterygii</taxon>
        <taxon>Neopterygii</taxon>
        <taxon>Teleostei</taxon>
        <taxon>Neoteleostei</taxon>
        <taxon>Acanthomorphata</taxon>
        <taxon>Eupercaria</taxon>
        <taxon>Sciaenidae</taxon>
        <taxon>Nibea</taxon>
    </lineage>
</organism>
<proteinExistence type="predicted"/>
<evidence type="ECO:0000313" key="1">
    <source>
        <dbReference type="EMBL" id="KAG8010410.1"/>
    </source>
</evidence>
<accession>A0ACB7F8R5</accession>
<dbReference type="Proteomes" id="UP000805704">
    <property type="component" value="Chromosome 15"/>
</dbReference>
<keyword evidence="2" id="KW-1185">Reference proteome</keyword>
<sequence length="170" mass="18240">MKFWRFGFFGYGSEPEQTGLDQVISAVRPPADDIIMMSPSCPLSSTSPCDQQRVCASRRVVFIKLKMYGPLRDALRLRADVDGVNNLTDSKGGGYAAAAAAAGPLMSCAVYGSKEEVRMEEVRMEEVREEAARGEAAHNGGSQGAAYHRTAGGLQPDKTAIHPPDTCPCV</sequence>
<name>A0ACB7F8R5_NIBAL</name>
<gene>
    <name evidence="1" type="ORF">GBF38_009408</name>
</gene>
<dbReference type="EMBL" id="CM024803">
    <property type="protein sequence ID" value="KAG8010410.1"/>
    <property type="molecule type" value="Genomic_DNA"/>
</dbReference>
<evidence type="ECO:0000313" key="2">
    <source>
        <dbReference type="Proteomes" id="UP000805704"/>
    </source>
</evidence>
<protein>
    <submittedName>
        <fullName evidence="1">Uncharacterized protein</fullName>
    </submittedName>
</protein>
<reference evidence="1" key="1">
    <citation type="submission" date="2020-04" db="EMBL/GenBank/DDBJ databases">
        <title>A chromosome-scale assembly and high-density genetic map of the yellow drum (Nibea albiflora) genome.</title>
        <authorList>
            <person name="Xu D."/>
            <person name="Zhang W."/>
            <person name="Chen R."/>
            <person name="Tan P."/>
            <person name="Wang L."/>
            <person name="Song H."/>
            <person name="Tian L."/>
            <person name="Zhu Q."/>
            <person name="Wang B."/>
        </authorList>
    </citation>
    <scope>NUCLEOTIDE SEQUENCE</scope>
    <source>
        <strain evidence="1">ZJHYS-2018</strain>
    </source>
</reference>
<comment type="caution">
    <text evidence="1">The sequence shown here is derived from an EMBL/GenBank/DDBJ whole genome shotgun (WGS) entry which is preliminary data.</text>
</comment>